<proteinExistence type="predicted"/>
<dbReference type="EMBL" id="WBMO01000005">
    <property type="protein sequence ID" value="MDV2477423.1"/>
    <property type="molecule type" value="Genomic_DNA"/>
</dbReference>
<sequence>MAVAPFLPQLAEITAQLLPPLIELFGELITTWLPPLTTAFEWIAKEVLPWVIVAVQDLADTWSDRFTAMSNYLRDARQFIGDAVDGIAGFFTGLRDTVSEVWDKVVSTIAKAIGAIGDMMKRVEWVPGCRVDPEPGQQPRHLGPGQRLRRRRVHHRSGWAA</sequence>
<accession>A0ABU3WU33</accession>
<gene>
    <name evidence="2" type="ORF">F8M49_22240</name>
</gene>
<evidence type="ECO:0000256" key="1">
    <source>
        <dbReference type="SAM" id="MobiDB-lite"/>
    </source>
</evidence>
<name>A0ABU3WU33_9NOCA</name>
<comment type="caution">
    <text evidence="2">The sequence shown here is derived from an EMBL/GenBank/DDBJ whole genome shotgun (WGS) entry which is preliminary data.</text>
</comment>
<feature type="region of interest" description="Disordered" evidence="1">
    <location>
        <begin position="130"/>
        <end position="161"/>
    </location>
</feature>
<organism evidence="2 3">
    <name type="scientific">Rhodococcus zopfii</name>
    <dbReference type="NCBI Taxonomy" id="43772"/>
    <lineage>
        <taxon>Bacteria</taxon>
        <taxon>Bacillati</taxon>
        <taxon>Actinomycetota</taxon>
        <taxon>Actinomycetes</taxon>
        <taxon>Mycobacteriales</taxon>
        <taxon>Nocardiaceae</taxon>
        <taxon>Rhodococcus</taxon>
    </lineage>
</organism>
<evidence type="ECO:0000313" key="2">
    <source>
        <dbReference type="EMBL" id="MDV2477423.1"/>
    </source>
</evidence>
<reference evidence="2 3" key="1">
    <citation type="submission" date="2019-10" db="EMBL/GenBank/DDBJ databases">
        <title>Draft Genome Assembly of Rhodococcus zopfii DSM44189.</title>
        <authorList>
            <person name="Sutton J.M."/>
            <person name="Akob D.M."/>
            <person name="Bushman T.J."/>
        </authorList>
    </citation>
    <scope>NUCLEOTIDE SEQUENCE [LARGE SCALE GENOMIC DNA]</scope>
    <source>
        <strain evidence="2 3">DSM 44189</strain>
    </source>
</reference>
<keyword evidence="3" id="KW-1185">Reference proteome</keyword>
<feature type="compositionally biased region" description="Basic residues" evidence="1">
    <location>
        <begin position="147"/>
        <end position="161"/>
    </location>
</feature>
<evidence type="ECO:0000313" key="3">
    <source>
        <dbReference type="Proteomes" id="UP001275440"/>
    </source>
</evidence>
<protein>
    <submittedName>
        <fullName evidence="2">Uncharacterized protein</fullName>
    </submittedName>
</protein>
<dbReference type="Proteomes" id="UP001275440">
    <property type="component" value="Unassembled WGS sequence"/>
</dbReference>